<protein>
    <submittedName>
        <fullName evidence="1">DUF928 domain-containing protein</fullName>
    </submittedName>
</protein>
<evidence type="ECO:0000313" key="2">
    <source>
        <dbReference type="Proteomes" id="UP000641954"/>
    </source>
</evidence>
<comment type="caution">
    <text evidence="1">The sequence shown here is derived from an EMBL/GenBank/DDBJ whole genome shotgun (WGS) entry which is preliminary data.</text>
</comment>
<dbReference type="EMBL" id="JACJSK010000028">
    <property type="protein sequence ID" value="MBD2545873.1"/>
    <property type="molecule type" value="Genomic_DNA"/>
</dbReference>
<gene>
    <name evidence="1" type="ORF">H6G72_18925</name>
</gene>
<accession>A0ABR8EGQ0</accession>
<dbReference type="InterPro" id="IPR010328">
    <property type="entry name" value="DUF928"/>
</dbReference>
<organism evidence="1 2">
    <name type="scientific">Planktothricoides raciborskii FACHB-1370</name>
    <dbReference type="NCBI Taxonomy" id="2949576"/>
    <lineage>
        <taxon>Bacteria</taxon>
        <taxon>Bacillati</taxon>
        <taxon>Cyanobacteriota</taxon>
        <taxon>Cyanophyceae</taxon>
        <taxon>Oscillatoriophycideae</taxon>
        <taxon>Oscillatoriales</taxon>
        <taxon>Oscillatoriaceae</taxon>
        <taxon>Planktothricoides</taxon>
    </lineage>
</organism>
<dbReference type="Proteomes" id="UP000641954">
    <property type="component" value="Unassembled WGS sequence"/>
</dbReference>
<dbReference type="Pfam" id="PF06051">
    <property type="entry name" value="DUF928"/>
    <property type="match status" value="1"/>
</dbReference>
<dbReference type="RefSeq" id="WP_082348879.1">
    <property type="nucleotide sequence ID" value="NZ_JACJSK010000028.1"/>
</dbReference>
<proteinExistence type="predicted"/>
<name>A0ABR8EGQ0_9CYAN</name>
<sequence>MWNFYTKEIIWYDALATLDQMRRQHPEDERVERRWQSFLGLIGLGKLSAYPPI</sequence>
<keyword evidence="2" id="KW-1185">Reference proteome</keyword>
<evidence type="ECO:0000313" key="1">
    <source>
        <dbReference type="EMBL" id="MBD2545873.1"/>
    </source>
</evidence>
<reference evidence="1 2" key="1">
    <citation type="journal article" date="2020" name="ISME J.">
        <title>Comparative genomics reveals insights into cyanobacterial evolution and habitat adaptation.</title>
        <authorList>
            <person name="Chen M.Y."/>
            <person name="Teng W.K."/>
            <person name="Zhao L."/>
            <person name="Hu C.X."/>
            <person name="Zhou Y.K."/>
            <person name="Han B.P."/>
            <person name="Song L.R."/>
            <person name="Shu W.S."/>
        </authorList>
    </citation>
    <scope>NUCLEOTIDE SEQUENCE [LARGE SCALE GENOMIC DNA]</scope>
    <source>
        <strain evidence="1 2">FACHB-1370</strain>
    </source>
</reference>